<dbReference type="HAMAP" id="MF_01394">
    <property type="entry name" value="NDH1_NuoA"/>
    <property type="match status" value="1"/>
</dbReference>
<keyword evidence="7 11" id="KW-1278">Translocase</keyword>
<organism evidence="13 14">
    <name type="scientific">Capillimicrobium parvum</name>
    <dbReference type="NCBI Taxonomy" id="2884022"/>
    <lineage>
        <taxon>Bacteria</taxon>
        <taxon>Bacillati</taxon>
        <taxon>Actinomycetota</taxon>
        <taxon>Thermoleophilia</taxon>
        <taxon>Solirubrobacterales</taxon>
        <taxon>Capillimicrobiaceae</taxon>
        <taxon>Capillimicrobium</taxon>
    </lineage>
</organism>
<dbReference type="PANTHER" id="PTHR11058">
    <property type="entry name" value="NADH-UBIQUINONE OXIDOREDUCTASE CHAIN 3"/>
    <property type="match status" value="1"/>
</dbReference>
<keyword evidence="5 11" id="KW-0812">Transmembrane</keyword>
<comment type="function">
    <text evidence="11">NDH-1 shuttles electrons from NADH, via FMN and iron-sulfur (Fe-S) centers, to quinones in the respiratory chain. The immediate electron acceptor for the enzyme in this species is believed to be a menaquinone. Couples the redox reaction to proton translocation (for every two electrons transferred, four hydrogen ions are translocated across the cytoplasmic membrane), and thus conserves the redox energy in a proton gradient.</text>
</comment>
<dbReference type="KEGG" id="sbae:DSM104329_00571"/>
<dbReference type="RefSeq" id="WP_259313887.1">
    <property type="nucleotide sequence ID" value="NZ_CP087164.1"/>
</dbReference>
<keyword evidence="4 11" id="KW-1003">Cell membrane</keyword>
<feature type="transmembrane region" description="Helical" evidence="11">
    <location>
        <begin position="59"/>
        <end position="79"/>
    </location>
</feature>
<comment type="catalytic activity">
    <reaction evidence="11 12">
        <text>a quinone + NADH + 5 H(+)(in) = a quinol + NAD(+) + 4 H(+)(out)</text>
        <dbReference type="Rhea" id="RHEA:57888"/>
        <dbReference type="ChEBI" id="CHEBI:15378"/>
        <dbReference type="ChEBI" id="CHEBI:24646"/>
        <dbReference type="ChEBI" id="CHEBI:57540"/>
        <dbReference type="ChEBI" id="CHEBI:57945"/>
        <dbReference type="ChEBI" id="CHEBI:132124"/>
    </reaction>
</comment>
<keyword evidence="8 11" id="KW-1133">Transmembrane helix</keyword>
<dbReference type="PANTHER" id="PTHR11058:SF22">
    <property type="entry name" value="NADH-QUINONE OXIDOREDUCTASE SUBUNIT A"/>
    <property type="match status" value="1"/>
</dbReference>
<dbReference type="GO" id="GO:0050136">
    <property type="term" value="F:NADH dehydrogenase (quinone) (non-electrogenic) activity"/>
    <property type="evidence" value="ECO:0007669"/>
    <property type="project" value="UniProtKB-UniRule"/>
</dbReference>
<keyword evidence="9 11" id="KW-0520">NAD</keyword>
<dbReference type="GO" id="GO:0008137">
    <property type="term" value="F:NADH dehydrogenase (ubiquinone) activity"/>
    <property type="evidence" value="ECO:0007669"/>
    <property type="project" value="InterPro"/>
</dbReference>
<protein>
    <recommendedName>
        <fullName evidence="11">NADH-quinone oxidoreductase subunit A</fullName>
        <ecNumber evidence="11">7.1.1.-</ecNumber>
    </recommendedName>
    <alternativeName>
        <fullName evidence="11">NADH dehydrogenase I subunit A</fullName>
    </alternativeName>
    <alternativeName>
        <fullName evidence="11">NDH-1 subunit A</fullName>
    </alternativeName>
    <alternativeName>
        <fullName evidence="11">NUO1</fullName>
    </alternativeName>
</protein>
<reference evidence="13" key="1">
    <citation type="journal article" date="2022" name="Int. J. Syst. Evol. Microbiol.">
        <title>Pseudomonas aegrilactucae sp. nov. and Pseudomonas morbosilactucae sp. nov., pathogens causing bacterial rot of lettuce in Japan.</title>
        <authorList>
            <person name="Sawada H."/>
            <person name="Fujikawa T."/>
            <person name="Satou M."/>
        </authorList>
    </citation>
    <scope>NUCLEOTIDE SEQUENCE</scope>
    <source>
        <strain evidence="13">0166_1</strain>
    </source>
</reference>
<dbReference type="AlphaFoldDB" id="A0A9E7BZA6"/>
<comment type="subcellular location">
    <subcellularLocation>
        <location evidence="11 12">Cell membrane</location>
        <topology evidence="11 12">Multi-pass membrane protein</topology>
    </subcellularLocation>
    <subcellularLocation>
        <location evidence="1">Membrane</location>
        <topology evidence="1">Multi-pass membrane protein</topology>
    </subcellularLocation>
</comment>
<evidence type="ECO:0000256" key="5">
    <source>
        <dbReference type="ARBA" id="ARBA00022692"/>
    </source>
</evidence>
<evidence type="ECO:0000256" key="11">
    <source>
        <dbReference type="HAMAP-Rule" id="MF_01394"/>
    </source>
</evidence>
<dbReference type="InterPro" id="IPR023043">
    <property type="entry name" value="NAD(P)H_OxRDtase_bac/plastid"/>
</dbReference>
<dbReference type="GO" id="GO:0048038">
    <property type="term" value="F:quinone binding"/>
    <property type="evidence" value="ECO:0007669"/>
    <property type="project" value="UniProtKB-KW"/>
</dbReference>
<evidence type="ECO:0000256" key="4">
    <source>
        <dbReference type="ARBA" id="ARBA00022475"/>
    </source>
</evidence>
<comment type="similarity">
    <text evidence="2 11 12">Belongs to the complex I subunit 3 family.</text>
</comment>
<evidence type="ECO:0000256" key="9">
    <source>
        <dbReference type="ARBA" id="ARBA00023027"/>
    </source>
</evidence>
<feature type="transmembrane region" description="Helical" evidence="11">
    <location>
        <begin position="6"/>
        <end position="29"/>
    </location>
</feature>
<evidence type="ECO:0000256" key="12">
    <source>
        <dbReference type="RuleBase" id="RU003639"/>
    </source>
</evidence>
<evidence type="ECO:0000256" key="7">
    <source>
        <dbReference type="ARBA" id="ARBA00022967"/>
    </source>
</evidence>
<keyword evidence="3 11" id="KW-0813">Transport</keyword>
<keyword evidence="10 11" id="KW-0472">Membrane</keyword>
<dbReference type="Gene3D" id="1.20.58.1610">
    <property type="entry name" value="NADH:ubiquinone/plastoquinone oxidoreductase, chain 3"/>
    <property type="match status" value="1"/>
</dbReference>
<keyword evidence="14" id="KW-1185">Reference proteome</keyword>
<name>A0A9E7BZA6_9ACTN</name>
<evidence type="ECO:0000313" key="13">
    <source>
        <dbReference type="EMBL" id="UGS34198.1"/>
    </source>
</evidence>
<evidence type="ECO:0000256" key="8">
    <source>
        <dbReference type="ARBA" id="ARBA00022989"/>
    </source>
</evidence>
<proteinExistence type="inferred from homology"/>
<evidence type="ECO:0000256" key="2">
    <source>
        <dbReference type="ARBA" id="ARBA00008472"/>
    </source>
</evidence>
<sequence length="119" mass="13478">MLRSYLPAIVFLVLGGAIGGLFVYINALLGPKGKARKDTTEPYECGLPSEVKSGFRFGISFYMIAMLFILFDIEVIFLFPIAVRLRDFGTFAMYETITFIALLTVAFVYVWRRGALSWR</sequence>
<evidence type="ECO:0000313" key="14">
    <source>
        <dbReference type="Proteomes" id="UP001162834"/>
    </source>
</evidence>
<gene>
    <name evidence="13" type="primary">ndhC</name>
    <name evidence="11" type="synonym">nuoA</name>
    <name evidence="13" type="ORF">DSM104329_00571</name>
</gene>
<dbReference type="Proteomes" id="UP001162834">
    <property type="component" value="Chromosome"/>
</dbReference>
<dbReference type="InterPro" id="IPR000440">
    <property type="entry name" value="NADH_UbQ/plastoQ_OxRdtase_su3"/>
</dbReference>
<dbReference type="GO" id="GO:0005886">
    <property type="term" value="C:plasma membrane"/>
    <property type="evidence" value="ECO:0007669"/>
    <property type="project" value="UniProtKB-SubCell"/>
</dbReference>
<comment type="subunit">
    <text evidence="11">NDH-1 is composed of 14 different subunits. Subunits NuoA, H, J, K, L, M, N constitute the membrane sector of the complex.</text>
</comment>
<dbReference type="InterPro" id="IPR038430">
    <property type="entry name" value="NDAH_ubi_oxred_su3_sf"/>
</dbReference>
<evidence type="ECO:0000256" key="10">
    <source>
        <dbReference type="ARBA" id="ARBA00023136"/>
    </source>
</evidence>
<keyword evidence="6 11" id="KW-0874">Quinone</keyword>
<dbReference type="EMBL" id="CP087164">
    <property type="protein sequence ID" value="UGS34198.1"/>
    <property type="molecule type" value="Genomic_DNA"/>
</dbReference>
<feature type="transmembrane region" description="Helical" evidence="11">
    <location>
        <begin position="91"/>
        <end position="111"/>
    </location>
</feature>
<evidence type="ECO:0000256" key="3">
    <source>
        <dbReference type="ARBA" id="ARBA00022448"/>
    </source>
</evidence>
<evidence type="ECO:0000256" key="6">
    <source>
        <dbReference type="ARBA" id="ARBA00022719"/>
    </source>
</evidence>
<dbReference type="GO" id="GO:0030964">
    <property type="term" value="C:NADH dehydrogenase complex"/>
    <property type="evidence" value="ECO:0007669"/>
    <property type="project" value="TreeGrafter"/>
</dbReference>
<dbReference type="Pfam" id="PF00507">
    <property type="entry name" value="Oxidored_q4"/>
    <property type="match status" value="1"/>
</dbReference>
<evidence type="ECO:0000256" key="1">
    <source>
        <dbReference type="ARBA" id="ARBA00004141"/>
    </source>
</evidence>
<accession>A0A9E7BZA6</accession>
<dbReference type="EC" id="7.1.1.-" evidence="11"/>